<reference evidence="1" key="4">
    <citation type="journal article" date="2007" name="Genome Biol.">
        <title>Update of the Anopheles gambiae PEST genome assembly.</title>
        <authorList>
            <person name="Sharakhova M.V."/>
            <person name="Hammond M.P."/>
            <person name="Lobo N.F."/>
            <person name="Krzywinski J."/>
            <person name="Unger M.F."/>
            <person name="Hillenmeyer M.E."/>
            <person name="Bruggner R.V."/>
            <person name="Birney E."/>
            <person name="Collins F.H."/>
        </authorList>
    </citation>
    <scope>NUCLEOTIDE SEQUENCE</scope>
    <source>
        <strain evidence="1">PEST</strain>
    </source>
</reference>
<proteinExistence type="predicted"/>
<dbReference type="EMBL" id="AAAB01008964">
    <property type="protein sequence ID" value="EAU76297.1"/>
    <property type="molecule type" value="Genomic_DNA"/>
</dbReference>
<reference evidence="1" key="1">
    <citation type="journal article" date="2002" name="Science">
        <title>The genome sequence of the malaria mosquito Anopheles gambiae.</title>
        <authorList>
            <person name="Holt R.A."/>
            <person name="Subramanian G.M."/>
            <person name="Halpern A."/>
            <person name="Sutton G.G."/>
            <person name="Charlab R."/>
            <person name="Nusskern D.R."/>
            <person name="Wincker P."/>
            <person name="Clark A.G."/>
            <person name="Ribeiro J.M."/>
            <person name="Wides R."/>
            <person name="Salzberg S.L."/>
            <person name="Loftus B."/>
            <person name="Yandell M."/>
            <person name="Majoros W.H."/>
            <person name="Rusch D.B."/>
            <person name="Lai Z."/>
            <person name="Kraft C.L."/>
            <person name="Abril J.F."/>
            <person name="Anthouard V."/>
            <person name="Arensburger P."/>
            <person name="Atkinson P.W."/>
            <person name="Baden H."/>
            <person name="de Berardinis V."/>
            <person name="Baldwin D."/>
            <person name="Benes V."/>
            <person name="Biedler J."/>
            <person name="Blass C."/>
            <person name="Bolanos R."/>
            <person name="Boscus D."/>
            <person name="Barnstead M."/>
            <person name="Cai S."/>
            <person name="Center A."/>
            <person name="Chaturverdi K."/>
            <person name="Christophides G.K."/>
            <person name="Chrystal M.A."/>
            <person name="Clamp M."/>
            <person name="Cravchik A."/>
            <person name="Curwen V."/>
            <person name="Dana A."/>
            <person name="Delcher A."/>
            <person name="Dew I."/>
            <person name="Evans C.A."/>
            <person name="Flanigan M."/>
            <person name="Grundschober-Freimoser A."/>
            <person name="Friedli L."/>
            <person name="Gu Z."/>
            <person name="Guan P."/>
            <person name="Guigo R."/>
            <person name="Hillenmeyer M.E."/>
            <person name="Hladun S.L."/>
            <person name="Hogan J.R."/>
            <person name="Hong Y.S."/>
            <person name="Hoover J."/>
            <person name="Jaillon O."/>
            <person name="Ke Z."/>
            <person name="Kodira C."/>
            <person name="Kokoza E."/>
            <person name="Koutsos A."/>
            <person name="Letunic I."/>
            <person name="Levitsky A."/>
            <person name="Liang Y."/>
            <person name="Lin J.J."/>
            <person name="Lobo N.F."/>
            <person name="Lopez J.R."/>
            <person name="Malek J.A."/>
            <person name="McIntosh T.C."/>
            <person name="Meister S."/>
            <person name="Miller J."/>
            <person name="Mobarry C."/>
            <person name="Mongin E."/>
            <person name="Murphy S.D."/>
            <person name="O'Brochta D.A."/>
            <person name="Pfannkoch C."/>
            <person name="Qi R."/>
            <person name="Regier M.A."/>
            <person name="Remington K."/>
            <person name="Shao H."/>
            <person name="Sharakhova M.V."/>
            <person name="Sitter C.D."/>
            <person name="Shetty J."/>
            <person name="Smith T.J."/>
            <person name="Strong R."/>
            <person name="Sun J."/>
            <person name="Thomasova D."/>
            <person name="Ton L.Q."/>
            <person name="Topalis P."/>
            <person name="Tu Z."/>
            <person name="Unger M.F."/>
            <person name="Walenz B."/>
            <person name="Wang A."/>
            <person name="Wang J."/>
            <person name="Wang M."/>
            <person name="Wang X."/>
            <person name="Woodford K.J."/>
            <person name="Wortman J.R."/>
            <person name="Wu M."/>
            <person name="Yao A."/>
            <person name="Zdobnov E.M."/>
            <person name="Zhang H."/>
            <person name="Zhao Q."/>
            <person name="Zhao S."/>
            <person name="Zhu S.C."/>
            <person name="Zhimulev I."/>
            <person name="Coluzzi M."/>
            <person name="della Torre A."/>
            <person name="Roth C.W."/>
            <person name="Louis C."/>
            <person name="Kalush F."/>
            <person name="Mural R.J."/>
            <person name="Myers E.W."/>
            <person name="Adams M.D."/>
            <person name="Smith H.O."/>
            <person name="Broder S."/>
            <person name="Gardner M.J."/>
            <person name="Fraser C.M."/>
            <person name="Birney E."/>
            <person name="Bork P."/>
            <person name="Brey P.T."/>
            <person name="Venter J.C."/>
            <person name="Weissenbach J."/>
            <person name="Kafatos F.C."/>
            <person name="Collins F.H."/>
            <person name="Hoffman S.L."/>
        </authorList>
    </citation>
    <scope>NUCLEOTIDE SEQUENCE [LARGE SCALE GENOMIC DNA]</scope>
    <source>
        <strain evidence="1">PEST</strain>
    </source>
</reference>
<dbReference type="AlphaFoldDB" id="A0NF00"/>
<organism evidence="1">
    <name type="scientific">Anopheles gambiae</name>
    <name type="common">African malaria mosquito</name>
    <dbReference type="NCBI Taxonomy" id="7165"/>
    <lineage>
        <taxon>Eukaryota</taxon>
        <taxon>Metazoa</taxon>
        <taxon>Ecdysozoa</taxon>
        <taxon>Arthropoda</taxon>
        <taxon>Hexapoda</taxon>
        <taxon>Insecta</taxon>
        <taxon>Pterygota</taxon>
        <taxon>Neoptera</taxon>
        <taxon>Endopterygota</taxon>
        <taxon>Diptera</taxon>
        <taxon>Nematocera</taxon>
        <taxon>Culicoidea</taxon>
        <taxon>Culicidae</taxon>
        <taxon>Anophelinae</taxon>
        <taxon>Anopheles</taxon>
    </lineage>
</organism>
<reference evidence="1" key="3">
    <citation type="journal article" date="2004" name="Trends Parasitol.">
        <title>The Anopheles gambiae genome: an update.</title>
        <authorList>
            <person name="Mongin E."/>
            <person name="Louis C."/>
            <person name="Holt R.A."/>
            <person name="Birney E."/>
            <person name="Collins F.H."/>
        </authorList>
    </citation>
    <scope>NUCLEOTIDE SEQUENCE</scope>
    <source>
        <strain evidence="1">PEST</strain>
    </source>
</reference>
<accession>A0NF00</accession>
<protein>
    <submittedName>
        <fullName evidence="1">AGAP008520-PA</fullName>
    </submittedName>
</protein>
<feature type="non-terminal residue" evidence="1">
    <location>
        <position position="1"/>
    </location>
</feature>
<reference evidence="1" key="5">
    <citation type="submission" date="2011-05" db="EMBL/GenBank/DDBJ databases">
        <authorList>
            <consortium name="VectorBase"/>
        </authorList>
    </citation>
    <scope>NUCLEOTIDE SEQUENCE</scope>
    <source>
        <strain evidence="1">PEST</strain>
    </source>
</reference>
<reference evidence="1" key="2">
    <citation type="submission" date="2002-03" db="EMBL/GenBank/DDBJ databases">
        <authorList>
            <consortium name="The Anopheles Genome Sequencing Consortium"/>
        </authorList>
    </citation>
    <scope>NUCLEOTIDE SEQUENCE</scope>
    <source>
        <strain evidence="1">PEST</strain>
    </source>
</reference>
<feature type="non-terminal residue" evidence="1">
    <location>
        <position position="81"/>
    </location>
</feature>
<dbReference type="PaxDb" id="7165-AGAP008520-PA"/>
<comment type="caution">
    <text evidence="1">The sequence shown here is derived from an EMBL/GenBank/DDBJ whole genome shotgun (WGS) entry which is preliminary data.</text>
</comment>
<gene>
    <name evidence="1" type="ORF">AgaP_AGAP008520</name>
</gene>
<name>A0NF00_ANOGA</name>
<sequence length="81" mass="9081">SAAPAALVHWCSIECWAHPASDPFDPWGEFPTPSSQRKGVRGKCHCVRPKVNQSAVKQQVCRVLCGACSSRDRRRTFESRR</sequence>
<evidence type="ECO:0000313" key="1">
    <source>
        <dbReference type="EMBL" id="EAU76297.1"/>
    </source>
</evidence>